<proteinExistence type="predicted"/>
<comment type="caution">
    <text evidence="1">The sequence shown here is derived from an EMBL/GenBank/DDBJ whole genome shotgun (WGS) entry which is preliminary data.</text>
</comment>
<reference evidence="1 2" key="1">
    <citation type="submission" date="2017-03" db="EMBL/GenBank/DDBJ databases">
        <title>Genomic insights into Mycobacterium simiae human colonization.</title>
        <authorList>
            <person name="Steffani J.L."/>
            <person name="Brunck M.E."/>
            <person name="Cruz E."/>
            <person name="Montiel R."/>
            <person name="Barona F."/>
        </authorList>
    </citation>
    <scope>NUCLEOTIDE SEQUENCE [LARGE SCALE GENOMIC DNA]</scope>
    <source>
        <strain evidence="1 2">MsiGto</strain>
    </source>
</reference>
<protein>
    <submittedName>
        <fullName evidence="1">Uncharacterized protein</fullName>
    </submittedName>
</protein>
<evidence type="ECO:0000313" key="1">
    <source>
        <dbReference type="EMBL" id="ORJ52605.1"/>
    </source>
</evidence>
<organism evidence="1 2">
    <name type="scientific">Mycobacterium simiae</name>
    <name type="common">Mycobacterium habana</name>
    <dbReference type="NCBI Taxonomy" id="1784"/>
    <lineage>
        <taxon>Bacteria</taxon>
        <taxon>Bacillati</taxon>
        <taxon>Actinomycetota</taxon>
        <taxon>Actinomycetes</taxon>
        <taxon>Mycobacteriales</taxon>
        <taxon>Mycobacteriaceae</taxon>
        <taxon>Mycobacterium</taxon>
        <taxon>Mycobacterium simiae complex</taxon>
    </lineage>
</organism>
<dbReference type="RefSeq" id="WP_084954234.1">
    <property type="nucleotide sequence ID" value="NZ_MZZM01000046.1"/>
</dbReference>
<name>A0A1X0XI90_MYCSI</name>
<sequence>MTVDWANLGQLQFDRTIEALVRHRFGENVRAVNGSGGDDGIDIAITLDDGRLRILQLKYFPEGFSSEWQKRRTQIRKSFQAALAHTPAEWTLVVPRLCTKWEHKYVANLNKGEVPPKITVVDRDDLDAWMADAPSIDAYVQRTATTELREMARDFSQERAALLDGISGLAARVGNLGSIVDAVDLDWAVDFSRIGDDTQIVIRPKDADAPRRSPIGFTVGIGELGDEHTELQQSLMRTIGYATSETVRIPQDVVRSVRFDGPEFVAGNYPPGTVEIVSGPRLPAINQVLELRAFQDGTLIASYEGRITHAAPGSIGGSIEATFCGGHLNVRLRVPHDLVSANDSHEFLRPGIDLELDYGSVPPSVVEHVLSTRRVLRYADRLEARINGDLLVAARLSDVQTSAEDYEADLLAIEQFAYDLDVVQRHTGQFFDMPEHMLPGDRVKMRVARILIEGHIVASPRAPRFTLTMTGIDSSEVRDSLKGPRSIVWPAGPYGVTIGGRELVIGDVYAVHPQATPINADEAIAALDANEAEGFEVDFRPGEDPYFYLSLANVPPHEVLHRSLAQWSLTGVDQPGVHDNDWTAQSD</sequence>
<dbReference type="EMBL" id="MZZM01000046">
    <property type="protein sequence ID" value="ORJ52605.1"/>
    <property type="molecule type" value="Genomic_DNA"/>
</dbReference>
<accession>A0A1X0XI90</accession>
<dbReference type="AlphaFoldDB" id="A0A1X0XI90"/>
<gene>
    <name evidence="1" type="ORF">B5M45_30940</name>
</gene>
<evidence type="ECO:0000313" key="2">
    <source>
        <dbReference type="Proteomes" id="UP000193040"/>
    </source>
</evidence>
<keyword evidence="2" id="KW-1185">Reference proteome</keyword>
<dbReference type="Proteomes" id="UP000193040">
    <property type="component" value="Unassembled WGS sequence"/>
</dbReference>